<dbReference type="GO" id="GO:1901255">
    <property type="term" value="P:nucleotide-excision repair involved in interstrand cross-link repair"/>
    <property type="evidence" value="ECO:0007669"/>
    <property type="project" value="TreeGrafter"/>
</dbReference>
<evidence type="ECO:0000256" key="2">
    <source>
        <dbReference type="ARBA" id="ARBA00010015"/>
    </source>
</evidence>
<dbReference type="AlphaFoldDB" id="A0A9P6UVD5"/>
<comment type="similarity">
    <text evidence="2">Belongs to the XPF family.</text>
</comment>
<dbReference type="GO" id="GO:0003684">
    <property type="term" value="F:damaged DNA binding"/>
    <property type="evidence" value="ECO:0007669"/>
    <property type="project" value="TreeGrafter"/>
</dbReference>
<keyword evidence="8" id="KW-0234">DNA repair</keyword>
<dbReference type="Proteomes" id="UP000823405">
    <property type="component" value="Unassembled WGS sequence"/>
</dbReference>
<evidence type="ECO:0000256" key="9">
    <source>
        <dbReference type="ARBA" id="ARBA00023242"/>
    </source>
</evidence>
<dbReference type="PANTHER" id="PTHR10150:SF0">
    <property type="entry name" value="DNA REPAIR ENDONUCLEASE XPF"/>
    <property type="match status" value="1"/>
</dbReference>
<evidence type="ECO:0000256" key="1">
    <source>
        <dbReference type="ARBA" id="ARBA00004123"/>
    </source>
</evidence>
<gene>
    <name evidence="12" type="ORF">BGZ97_012423</name>
</gene>
<dbReference type="Pfam" id="PF02732">
    <property type="entry name" value="ERCC4"/>
    <property type="match status" value="1"/>
</dbReference>
<dbReference type="GO" id="GO:0000110">
    <property type="term" value="C:nucleotide-excision repair factor 1 complex"/>
    <property type="evidence" value="ECO:0007669"/>
    <property type="project" value="TreeGrafter"/>
</dbReference>
<evidence type="ECO:0000256" key="10">
    <source>
        <dbReference type="SAM" id="MobiDB-lite"/>
    </source>
</evidence>
<evidence type="ECO:0000256" key="5">
    <source>
        <dbReference type="ARBA" id="ARBA00022763"/>
    </source>
</evidence>
<protein>
    <recommendedName>
        <fullName evidence="11">ERCC4 domain-containing protein</fullName>
    </recommendedName>
</protein>
<evidence type="ECO:0000256" key="8">
    <source>
        <dbReference type="ARBA" id="ARBA00023204"/>
    </source>
</evidence>
<dbReference type="GO" id="GO:0000724">
    <property type="term" value="P:double-strand break repair via homologous recombination"/>
    <property type="evidence" value="ECO:0007669"/>
    <property type="project" value="TreeGrafter"/>
</dbReference>
<dbReference type="EMBL" id="JAAAIN010000081">
    <property type="protein sequence ID" value="KAG0320986.1"/>
    <property type="molecule type" value="Genomic_DNA"/>
</dbReference>
<dbReference type="SUPFAM" id="SSF52980">
    <property type="entry name" value="Restriction endonuclease-like"/>
    <property type="match status" value="1"/>
</dbReference>
<dbReference type="GO" id="GO:0000712">
    <property type="term" value="P:resolution of meiotic recombination intermediates"/>
    <property type="evidence" value="ECO:0007669"/>
    <property type="project" value="TreeGrafter"/>
</dbReference>
<accession>A0A9P6UVD5</accession>
<keyword evidence="5" id="KW-0227">DNA damage</keyword>
<keyword evidence="6" id="KW-0378">Hydrolase</keyword>
<evidence type="ECO:0000256" key="6">
    <source>
        <dbReference type="ARBA" id="ARBA00022801"/>
    </source>
</evidence>
<reference evidence="12" key="1">
    <citation type="journal article" date="2020" name="Fungal Divers.">
        <title>Resolving the Mortierellaceae phylogeny through synthesis of multi-gene phylogenetics and phylogenomics.</title>
        <authorList>
            <person name="Vandepol N."/>
            <person name="Liber J."/>
            <person name="Desiro A."/>
            <person name="Na H."/>
            <person name="Kennedy M."/>
            <person name="Barry K."/>
            <person name="Grigoriev I.V."/>
            <person name="Miller A.N."/>
            <person name="O'Donnell K."/>
            <person name="Stajich J.E."/>
            <person name="Bonito G."/>
        </authorList>
    </citation>
    <scope>NUCLEOTIDE SEQUENCE</scope>
    <source>
        <strain evidence="12">NVP60</strain>
    </source>
</reference>
<feature type="region of interest" description="Disordered" evidence="10">
    <location>
        <begin position="728"/>
        <end position="761"/>
    </location>
</feature>
<keyword evidence="7" id="KW-0238">DNA-binding</keyword>
<evidence type="ECO:0000256" key="7">
    <source>
        <dbReference type="ARBA" id="ARBA00023125"/>
    </source>
</evidence>
<dbReference type="Gene3D" id="3.40.50.10130">
    <property type="match status" value="1"/>
</dbReference>
<keyword evidence="4" id="KW-0255">Endonuclease</keyword>
<dbReference type="InterPro" id="IPR010994">
    <property type="entry name" value="RuvA_2-like"/>
</dbReference>
<dbReference type="InterPro" id="IPR047520">
    <property type="entry name" value="XPF_nuclease"/>
</dbReference>
<keyword evidence="3" id="KW-0540">Nuclease</keyword>
<dbReference type="InterPro" id="IPR006166">
    <property type="entry name" value="ERCC4_domain"/>
</dbReference>
<dbReference type="NCBIfam" id="TIGR00596">
    <property type="entry name" value="rad1"/>
    <property type="match status" value="1"/>
</dbReference>
<dbReference type="FunFam" id="3.40.50.10130:FF:000002">
    <property type="entry name" value="DNA repair endonuclease XPF"/>
    <property type="match status" value="1"/>
</dbReference>
<organism evidence="12 13">
    <name type="scientific">Linnemannia gamsii</name>
    <dbReference type="NCBI Taxonomy" id="64522"/>
    <lineage>
        <taxon>Eukaryota</taxon>
        <taxon>Fungi</taxon>
        <taxon>Fungi incertae sedis</taxon>
        <taxon>Mucoromycota</taxon>
        <taxon>Mortierellomycotina</taxon>
        <taxon>Mortierellomycetes</taxon>
        <taxon>Mortierellales</taxon>
        <taxon>Mortierellaceae</taxon>
        <taxon>Linnemannia</taxon>
    </lineage>
</organism>
<evidence type="ECO:0000313" key="12">
    <source>
        <dbReference type="EMBL" id="KAG0320986.1"/>
    </source>
</evidence>
<sequence>MILESPPLVNVTPLTQIHEVPIHIHHPIHPNSANKHKRLGLQMLNELSRIEMFVTRIEAVGKHEETNIELSKTIVHLEQTLLAFEVDNGHAEGIGNISGREMLRRYMIRTGLAEMFPKSSEYLGIELVLPGGSYIEAHFRQMSTMNQLTSIALQLQNDIKLTNHKFVAHQVALLYQCITQAGPQFSKKYKSRVEENFDALKEASSVSDEPYLPIELQAWYISAVWDHMLNRVVSEALFSGRPMSQQTPDAGHLSQYIDKVSSEGAEGGMSSIATMSALSLAFQKEIVAELVAEDALLIMAKGLGLRSILGAFLQIYSQPQNLVLLINTNTEEETMLRDDLLRSSGIDRGGASHFKSITSELSLAERSDLYRYGGVMAITSRILVMDLLTGRVPVQLITGILVANAHRVTASTTEAFILRLFRQSNSEGFIKAFSDQPETLSTGFATLEKTLKLLYLRKVNLWPRFHVTVTESLESHTADVIEIRQPMTKAMKAIQAAIINCMDICLQELRRSSSAIEIDVDDFTVEKALFKSFDVIIRRQLDPIWHRVSHKTKQLVSDLKTLRSLLGYLVSYDSVNFNLYLETLLASVGPHSGNYWMMTDPADKIFSTAKSRVYLQQDGYKDPDDPNILPNMRPILEELPKWDILSEIMDEVEVEMHNAPHPEGLDTILIMAQDQRACSQIKRYLSTPKTNTSTRGKPLMRDLLHGYLQWKSNMKHFKDNVASKAPTSLASSMASSGNPMAGVRRGQPANKRRRVRGGATSLAPVAKHSAASFQKEAEVIATFINANQDSSKSTARVPYQDVEEIDDFTDYFGLVEPSNMVLVHSYSGESDSLLLENIKPRFIIMYDPDPTFVRCIEVYKACHPGKQVRVYFTVYDNSVEEQLYLSALRREKDAFTRLIQTKSTMVLPIGDTYTKQVQDQSLLRNIHTRIAGGGKTGDERPPPRIIVDAREFRSSLPSILHSQGMVLDPCTITVGDYVLSPNICVERKSISDLISSFASGRLYTQVEAMTVHYSRPVLLIEFDEDKSFSLQDKADIRADISVMELSSKLVLLTLAFPTLRLIWSSSVHSTVEIFEDLKRSEDEPDMLQAQAVGVDADQAIDSAYNLTPQDILRSLPGITSKNYKQVMKHVESIRELAELDVASLSVIIGEGPAKTLWDFFHKDSRMDMS</sequence>
<dbReference type="GO" id="GO:0003697">
    <property type="term" value="F:single-stranded DNA binding"/>
    <property type="evidence" value="ECO:0007669"/>
    <property type="project" value="InterPro"/>
</dbReference>
<evidence type="ECO:0000256" key="4">
    <source>
        <dbReference type="ARBA" id="ARBA00022759"/>
    </source>
</evidence>
<evidence type="ECO:0000313" key="13">
    <source>
        <dbReference type="Proteomes" id="UP000823405"/>
    </source>
</evidence>
<dbReference type="InterPro" id="IPR011335">
    <property type="entry name" value="Restrct_endonuc-II-like"/>
</dbReference>
<feature type="compositionally biased region" description="Polar residues" evidence="10">
    <location>
        <begin position="728"/>
        <end position="738"/>
    </location>
</feature>
<evidence type="ECO:0000256" key="3">
    <source>
        <dbReference type="ARBA" id="ARBA00022722"/>
    </source>
</evidence>
<proteinExistence type="inferred from homology"/>
<comment type="subcellular location">
    <subcellularLocation>
        <location evidence="1">Nucleus</location>
    </subcellularLocation>
</comment>
<feature type="domain" description="ERCC4" evidence="11">
    <location>
        <begin position="944"/>
        <end position="1024"/>
    </location>
</feature>
<dbReference type="SUPFAM" id="SSF47781">
    <property type="entry name" value="RuvA domain 2-like"/>
    <property type="match status" value="1"/>
</dbReference>
<keyword evidence="13" id="KW-1185">Reference proteome</keyword>
<dbReference type="OrthoDB" id="361020at2759"/>
<evidence type="ECO:0000259" key="11">
    <source>
        <dbReference type="SMART" id="SM00891"/>
    </source>
</evidence>
<keyword evidence="9" id="KW-0539">Nucleus</keyword>
<name>A0A9P6UVD5_9FUNG</name>
<dbReference type="PANTHER" id="PTHR10150">
    <property type="entry name" value="DNA REPAIR ENDONUCLEASE XPF"/>
    <property type="match status" value="1"/>
</dbReference>
<dbReference type="GO" id="GO:0000014">
    <property type="term" value="F:single-stranded DNA endodeoxyribonuclease activity"/>
    <property type="evidence" value="ECO:0007669"/>
    <property type="project" value="TreeGrafter"/>
</dbReference>
<dbReference type="InterPro" id="IPR006167">
    <property type="entry name" value="XPF"/>
</dbReference>
<comment type="caution">
    <text evidence="12">The sequence shown here is derived from an EMBL/GenBank/DDBJ whole genome shotgun (WGS) entry which is preliminary data.</text>
</comment>
<dbReference type="CDD" id="cd20078">
    <property type="entry name" value="XPF_nuclease_XPF_euk"/>
    <property type="match status" value="1"/>
</dbReference>
<dbReference type="Gene3D" id="1.10.150.20">
    <property type="entry name" value="5' to 3' exonuclease, C-terminal subdomain"/>
    <property type="match status" value="1"/>
</dbReference>
<dbReference type="SMART" id="SM00891">
    <property type="entry name" value="ERCC4"/>
    <property type="match status" value="1"/>
</dbReference>